<comment type="similarity">
    <text evidence="1">Belongs to the GerABKA family.</text>
</comment>
<dbReference type="RefSeq" id="WP_243183031.1">
    <property type="nucleotide sequence ID" value="NZ_JACHEN010000007.1"/>
</dbReference>
<evidence type="ECO:0000313" key="4">
    <source>
        <dbReference type="EMBL" id="MBB6215396.1"/>
    </source>
</evidence>
<gene>
    <name evidence="4" type="ORF">HNQ80_001485</name>
</gene>
<feature type="transmembrane region" description="Helical" evidence="3">
    <location>
        <begin position="423"/>
        <end position="449"/>
    </location>
</feature>
<proteinExistence type="inferred from homology"/>
<dbReference type="GO" id="GO:0016020">
    <property type="term" value="C:membrane"/>
    <property type="evidence" value="ECO:0007669"/>
    <property type="project" value="InterPro"/>
</dbReference>
<protein>
    <submittedName>
        <fullName evidence="4">Stage V sporulation protein AF</fullName>
    </submittedName>
</protein>
<feature type="transmembrane region" description="Helical" evidence="3">
    <location>
        <begin position="301"/>
        <end position="320"/>
    </location>
</feature>
<keyword evidence="3" id="KW-1133">Transmembrane helix</keyword>
<comment type="caution">
    <text evidence="4">The sequence shown here is derived from an EMBL/GenBank/DDBJ whole genome shotgun (WGS) entry which is preliminary data.</text>
</comment>
<keyword evidence="5" id="KW-1185">Reference proteome</keyword>
<keyword evidence="3" id="KW-0812">Transmembrane</keyword>
<dbReference type="EMBL" id="JACHEN010000007">
    <property type="protein sequence ID" value="MBB6215396.1"/>
    <property type="molecule type" value="Genomic_DNA"/>
</dbReference>
<dbReference type="PIRSF" id="PIRSF005690">
    <property type="entry name" value="GerBA"/>
    <property type="match status" value="1"/>
</dbReference>
<feature type="transmembrane region" description="Helical" evidence="3">
    <location>
        <begin position="370"/>
        <end position="390"/>
    </location>
</feature>
<dbReference type="GO" id="GO:0009847">
    <property type="term" value="P:spore germination"/>
    <property type="evidence" value="ECO:0007669"/>
    <property type="project" value="InterPro"/>
</dbReference>
<organism evidence="4 5">
    <name type="scientific">Anaerosolibacter carboniphilus</name>
    <dbReference type="NCBI Taxonomy" id="1417629"/>
    <lineage>
        <taxon>Bacteria</taxon>
        <taxon>Bacillati</taxon>
        <taxon>Bacillota</taxon>
        <taxon>Clostridia</taxon>
        <taxon>Peptostreptococcales</taxon>
        <taxon>Thermotaleaceae</taxon>
        <taxon>Anaerosolibacter</taxon>
    </lineage>
</organism>
<dbReference type="AlphaFoldDB" id="A0A841KPK2"/>
<evidence type="ECO:0000256" key="2">
    <source>
        <dbReference type="ARBA" id="ARBA00023136"/>
    </source>
</evidence>
<name>A0A841KPK2_9FIRM</name>
<reference evidence="4 5" key="1">
    <citation type="submission" date="2020-08" db="EMBL/GenBank/DDBJ databases">
        <title>Genomic Encyclopedia of Type Strains, Phase IV (KMG-IV): sequencing the most valuable type-strain genomes for metagenomic binning, comparative biology and taxonomic classification.</title>
        <authorList>
            <person name="Goeker M."/>
        </authorList>
    </citation>
    <scope>NUCLEOTIDE SEQUENCE [LARGE SCALE GENOMIC DNA]</scope>
    <source>
        <strain evidence="4 5">DSM 103526</strain>
    </source>
</reference>
<evidence type="ECO:0000313" key="5">
    <source>
        <dbReference type="Proteomes" id="UP000579281"/>
    </source>
</evidence>
<dbReference type="Proteomes" id="UP000579281">
    <property type="component" value="Unassembled WGS sequence"/>
</dbReference>
<dbReference type="Pfam" id="PF03323">
    <property type="entry name" value="GerA"/>
    <property type="match status" value="1"/>
</dbReference>
<dbReference type="PANTHER" id="PTHR22550">
    <property type="entry name" value="SPORE GERMINATION PROTEIN"/>
    <property type="match status" value="1"/>
</dbReference>
<feature type="transmembrane region" description="Helical" evidence="3">
    <location>
        <begin position="396"/>
        <end position="416"/>
    </location>
</feature>
<dbReference type="PANTHER" id="PTHR22550:SF9">
    <property type="entry name" value="STAGE V SPORULATION PROTEIN AF"/>
    <property type="match status" value="1"/>
</dbReference>
<evidence type="ECO:0000256" key="1">
    <source>
        <dbReference type="ARBA" id="ARBA00005278"/>
    </source>
</evidence>
<keyword evidence="2 3" id="KW-0472">Membrane</keyword>
<evidence type="ECO:0000256" key="3">
    <source>
        <dbReference type="SAM" id="Phobius"/>
    </source>
</evidence>
<dbReference type="InterPro" id="IPR050768">
    <property type="entry name" value="UPF0353/GerABKA_families"/>
</dbReference>
<sequence length="490" mass="55461">MNPLKGSENIDTLKDMKLTKDIKNNKEIFLQKLPIEKSFDVVGREVLIGQREAYLVFIDGFAKDDIMLWILEVLQSLQEEDIASNTIAILMKRKIGYIEVGNFSDVKQAVSSVLAGAVALIIDGQEEGIIIDAREYPVRGPQEPDLEKVTRGSRDGLVETIIFNTALIRRRLRDPNLIFEIKSVGKRSQTDVVIAYIKDLADEKLLKEIQDKIDGIDVGALVMAEKTLEELIIKKHWYNPLPQAKFSERPDVVAAHLMEGHIAVIVDTSPSVMILPVTIFHFTQHAEDYYQNITVGTYIRWIRFLGMFSAFILLPLWLLLVNNKQYLPDFLQFLGPKESSNIPLFLQFILLEFGLDLLRISSIHTPSALTTSLGIIGGLMLSEFAVKVGLFVPETVLYMALAGIGTFATPSVEFSMAIRIFRLLLLTLTGFFNLYGFAAAILIILVITYKSSSFKHGKKYTWPLFPFEWKPLSHILFRRPIPEIKDSKKK</sequence>
<dbReference type="InterPro" id="IPR004995">
    <property type="entry name" value="Spore_Ger"/>
</dbReference>
<accession>A0A841KPK2</accession>